<feature type="transmembrane region" description="Helical" evidence="1">
    <location>
        <begin position="81"/>
        <end position="102"/>
    </location>
</feature>
<feature type="transmembrane region" description="Helical" evidence="1">
    <location>
        <begin position="57"/>
        <end position="75"/>
    </location>
</feature>
<sequence>MHFGSRKRRNEEITCTELSEQFPRDRAEAVIHLGGGVDRDGAWIQARHHGGRNNPVTTMYAYVLGVGATLLGAWTSQVLEVPPWAGVITTAVVFATGVGLLLQSTHGDAVLSAEHRARGDRPRGTCTRHRCCATTG</sequence>
<organism evidence="2 3">
    <name type="scientific">Saccharothrix yanglingensis</name>
    <dbReference type="NCBI Taxonomy" id="659496"/>
    <lineage>
        <taxon>Bacteria</taxon>
        <taxon>Bacillati</taxon>
        <taxon>Actinomycetota</taxon>
        <taxon>Actinomycetes</taxon>
        <taxon>Pseudonocardiales</taxon>
        <taxon>Pseudonocardiaceae</taxon>
        <taxon>Saccharothrix</taxon>
    </lineage>
</organism>
<keyword evidence="1" id="KW-0812">Transmembrane</keyword>
<evidence type="ECO:0000256" key="1">
    <source>
        <dbReference type="SAM" id="Phobius"/>
    </source>
</evidence>
<dbReference type="Proteomes" id="UP001225605">
    <property type="component" value="Unassembled WGS sequence"/>
</dbReference>
<comment type="caution">
    <text evidence="2">The sequence shown here is derived from an EMBL/GenBank/DDBJ whole genome shotgun (WGS) entry which is preliminary data.</text>
</comment>
<accession>A0ABU0X1I2</accession>
<protein>
    <submittedName>
        <fullName evidence="2">Uncharacterized protein</fullName>
    </submittedName>
</protein>
<reference evidence="2 3" key="1">
    <citation type="submission" date="2017-06" db="EMBL/GenBank/DDBJ databases">
        <title>Cultured bacterium strain Saccharothrix yanglingensis Hhs.015.</title>
        <authorList>
            <person name="Xia Y."/>
        </authorList>
    </citation>
    <scope>NUCLEOTIDE SEQUENCE [LARGE SCALE GENOMIC DNA]</scope>
    <source>
        <strain evidence="2 3">Hhs.015</strain>
    </source>
</reference>
<proteinExistence type="predicted"/>
<keyword evidence="1" id="KW-0472">Membrane</keyword>
<dbReference type="EMBL" id="NSDM01000007">
    <property type="protein sequence ID" value="MDQ2585986.1"/>
    <property type="molecule type" value="Genomic_DNA"/>
</dbReference>
<evidence type="ECO:0000313" key="2">
    <source>
        <dbReference type="EMBL" id="MDQ2585986.1"/>
    </source>
</evidence>
<keyword evidence="3" id="KW-1185">Reference proteome</keyword>
<gene>
    <name evidence="2" type="ORF">CKY47_18730</name>
</gene>
<keyword evidence="1" id="KW-1133">Transmembrane helix</keyword>
<name>A0ABU0X1I2_9PSEU</name>
<evidence type="ECO:0000313" key="3">
    <source>
        <dbReference type="Proteomes" id="UP001225605"/>
    </source>
</evidence>